<dbReference type="InterPro" id="IPR008962">
    <property type="entry name" value="PapD-like_sf"/>
</dbReference>
<dbReference type="InterPro" id="IPR016147">
    <property type="entry name" value="Pili_assmbl_chaperone_N"/>
</dbReference>
<sequence length="296" mass="32406">MLHKFKSIGLSLIALLTLGIESVDGIEVSVSPPRFEIPIGGKKRSQSLKIKNFDDKPVQMKANIRSWTLDKNSKLQEIESTEQTLDQAIIFTPSRFTIPPGGEQTIRFAIRPKVKLAPGEHRAIINLEEIPRQNKNRNPNSLITVASMGVVIYAYSGEIKRVGILNSVNLDTNSNGLTTAVFDISSQGNAHVRMNGQYAIWEAAKYPGSEVTKNIPGLDKSKIKLPANVLAAGKIKIKPVLATTRRQQILPVAKKLPPGKYILDINGDLSGIPIDKGIPFTVPPLSNTSKSVNKKF</sequence>
<dbReference type="InterPro" id="IPR013783">
    <property type="entry name" value="Ig-like_fold"/>
</dbReference>
<dbReference type="EMBL" id="LMTZ01000109">
    <property type="protein sequence ID" value="KST65310.1"/>
    <property type="molecule type" value="Genomic_DNA"/>
</dbReference>
<evidence type="ECO:0000259" key="1">
    <source>
        <dbReference type="Pfam" id="PF00345"/>
    </source>
</evidence>
<dbReference type="Gene3D" id="2.60.40.10">
    <property type="entry name" value="Immunoglobulins"/>
    <property type="match status" value="1"/>
</dbReference>
<gene>
    <name evidence="2" type="ORF">BC008_21165</name>
    <name evidence="3" type="ORF">BC008_21920</name>
</gene>
<organism evidence="3 4">
    <name type="scientific">Mastigocoleus testarum BC008</name>
    <dbReference type="NCBI Taxonomy" id="371196"/>
    <lineage>
        <taxon>Bacteria</taxon>
        <taxon>Bacillati</taxon>
        <taxon>Cyanobacteriota</taxon>
        <taxon>Cyanophyceae</taxon>
        <taxon>Nostocales</taxon>
        <taxon>Hapalosiphonaceae</taxon>
        <taxon>Mastigocoleus</taxon>
    </lineage>
</organism>
<dbReference type="EMBL" id="LMTZ01000106">
    <property type="protein sequence ID" value="KST65636.1"/>
    <property type="molecule type" value="Genomic_DNA"/>
</dbReference>
<comment type="caution">
    <text evidence="3">The sequence shown here is derived from an EMBL/GenBank/DDBJ whole genome shotgun (WGS) entry which is preliminary data.</text>
</comment>
<dbReference type="GO" id="GO:0030288">
    <property type="term" value="C:outer membrane-bounded periplasmic space"/>
    <property type="evidence" value="ECO:0007669"/>
    <property type="project" value="InterPro"/>
</dbReference>
<accession>A0A0V7ZLU9</accession>
<dbReference type="Pfam" id="PF00345">
    <property type="entry name" value="PapD_N"/>
    <property type="match status" value="1"/>
</dbReference>
<reference evidence="3 4" key="1">
    <citation type="journal article" date="2015" name="Genome Announc.">
        <title>Draft Genome of the Euendolithic (true boring) Cyanobacterium Mastigocoleus testarum strain BC008.</title>
        <authorList>
            <person name="Guida B.S."/>
            <person name="Garcia-Pichel F."/>
        </authorList>
    </citation>
    <scope>NUCLEOTIDE SEQUENCE [LARGE SCALE GENOMIC DNA]</scope>
    <source>
        <strain evidence="3 4">BC008</strain>
    </source>
</reference>
<dbReference type="RefSeq" id="WP_027841449.1">
    <property type="nucleotide sequence ID" value="NZ_LMTZ01000106.1"/>
</dbReference>
<dbReference type="PANTHER" id="PTHR30251:SF4">
    <property type="entry name" value="SLR1668 PROTEIN"/>
    <property type="match status" value="1"/>
</dbReference>
<proteinExistence type="predicted"/>
<dbReference type="GO" id="GO:0071555">
    <property type="term" value="P:cell wall organization"/>
    <property type="evidence" value="ECO:0007669"/>
    <property type="project" value="InterPro"/>
</dbReference>
<evidence type="ECO:0000313" key="4">
    <source>
        <dbReference type="Proteomes" id="UP000053372"/>
    </source>
</evidence>
<protein>
    <submittedName>
        <fullName evidence="3">P pilus assembly protein, chaperone PapD</fullName>
    </submittedName>
</protein>
<dbReference type="InterPro" id="IPR050643">
    <property type="entry name" value="Periplasmic_pilus_chap"/>
</dbReference>
<evidence type="ECO:0000313" key="2">
    <source>
        <dbReference type="EMBL" id="KST65310.1"/>
    </source>
</evidence>
<evidence type="ECO:0000313" key="3">
    <source>
        <dbReference type="EMBL" id="KST65636.1"/>
    </source>
</evidence>
<dbReference type="Proteomes" id="UP000053372">
    <property type="component" value="Unassembled WGS sequence"/>
</dbReference>
<dbReference type="SUPFAM" id="SSF49354">
    <property type="entry name" value="PapD-like"/>
    <property type="match status" value="1"/>
</dbReference>
<feature type="domain" description="Pili assembly chaperone N-terminal" evidence="1">
    <location>
        <begin position="39"/>
        <end position="142"/>
    </location>
</feature>
<dbReference type="AlphaFoldDB" id="A0A0V7ZLU9"/>
<name>A0A0V7ZLU9_9CYAN</name>
<dbReference type="PANTHER" id="PTHR30251">
    <property type="entry name" value="PILUS ASSEMBLY CHAPERONE"/>
    <property type="match status" value="1"/>
</dbReference>
<dbReference type="OrthoDB" id="509944at2"/>
<keyword evidence="4" id="KW-1185">Reference proteome</keyword>